<feature type="region of interest" description="Disordered" evidence="1">
    <location>
        <begin position="48"/>
        <end position="96"/>
    </location>
</feature>
<name>A0A4U8UQR7_STECR</name>
<reference evidence="3 4" key="1">
    <citation type="journal article" date="2015" name="Genome Biol.">
        <title>Comparative genomics of Steinernema reveals deeply conserved gene regulatory networks.</title>
        <authorList>
            <person name="Dillman A.R."/>
            <person name="Macchietto M."/>
            <person name="Porter C.F."/>
            <person name="Rogers A."/>
            <person name="Williams B."/>
            <person name="Antoshechkin I."/>
            <person name="Lee M.M."/>
            <person name="Goodwin Z."/>
            <person name="Lu X."/>
            <person name="Lewis E.E."/>
            <person name="Goodrich-Blair H."/>
            <person name="Stock S.P."/>
            <person name="Adams B.J."/>
            <person name="Sternberg P.W."/>
            <person name="Mortazavi A."/>
        </authorList>
    </citation>
    <scope>NUCLEOTIDE SEQUENCE [LARGE SCALE GENOMIC DNA]</scope>
    <source>
        <strain evidence="3 4">ALL</strain>
    </source>
</reference>
<keyword evidence="4" id="KW-1185">Reference proteome</keyword>
<evidence type="ECO:0000256" key="1">
    <source>
        <dbReference type="SAM" id="MobiDB-lite"/>
    </source>
</evidence>
<proteinExistence type="predicted"/>
<evidence type="ECO:0000256" key="2">
    <source>
        <dbReference type="SAM" id="Phobius"/>
    </source>
</evidence>
<evidence type="ECO:0000313" key="4">
    <source>
        <dbReference type="Proteomes" id="UP000298663"/>
    </source>
</evidence>
<sequence length="110" mass="11713">MSSSQENPKEDLPGPSNAVFNLGIEVSFSTAFAFFCALYAFLSTPESPNVTGGNPGNQPIEVITLDDDPEDEGNGTPPAEIPLIDLTNDPDSDDEPEFICVVEPNVIVID</sequence>
<keyword evidence="2" id="KW-0812">Transmembrane</keyword>
<comment type="caution">
    <text evidence="3">The sequence shown here is derived from an EMBL/GenBank/DDBJ whole genome shotgun (WGS) entry which is preliminary data.</text>
</comment>
<protein>
    <submittedName>
        <fullName evidence="3">Uncharacterized protein</fullName>
    </submittedName>
</protein>
<feature type="transmembrane region" description="Helical" evidence="2">
    <location>
        <begin position="20"/>
        <end position="42"/>
    </location>
</feature>
<feature type="compositionally biased region" description="Acidic residues" evidence="1">
    <location>
        <begin position="64"/>
        <end position="73"/>
    </location>
</feature>
<evidence type="ECO:0000313" key="3">
    <source>
        <dbReference type="EMBL" id="TMS35446.1"/>
    </source>
</evidence>
<accession>A0A4U8UQR7</accession>
<dbReference type="AlphaFoldDB" id="A0A4U8UQR7"/>
<reference evidence="3 4" key="2">
    <citation type="journal article" date="2019" name="G3 (Bethesda)">
        <title>Hybrid Assembly of the Genome of the Entomopathogenic Nematode Steinernema carpocapsae Identifies the X-Chromosome.</title>
        <authorList>
            <person name="Serra L."/>
            <person name="Macchietto M."/>
            <person name="Macias-Munoz A."/>
            <person name="McGill C.J."/>
            <person name="Rodriguez I.M."/>
            <person name="Rodriguez B."/>
            <person name="Murad R."/>
            <person name="Mortazavi A."/>
        </authorList>
    </citation>
    <scope>NUCLEOTIDE SEQUENCE [LARGE SCALE GENOMIC DNA]</scope>
    <source>
        <strain evidence="3 4">ALL</strain>
    </source>
</reference>
<keyword evidence="2" id="KW-1133">Transmembrane helix</keyword>
<organism evidence="3 4">
    <name type="scientific">Steinernema carpocapsae</name>
    <name type="common">Entomopathogenic nematode</name>
    <dbReference type="NCBI Taxonomy" id="34508"/>
    <lineage>
        <taxon>Eukaryota</taxon>
        <taxon>Metazoa</taxon>
        <taxon>Ecdysozoa</taxon>
        <taxon>Nematoda</taxon>
        <taxon>Chromadorea</taxon>
        <taxon>Rhabditida</taxon>
        <taxon>Tylenchina</taxon>
        <taxon>Panagrolaimomorpha</taxon>
        <taxon>Strongyloidoidea</taxon>
        <taxon>Steinernematidae</taxon>
        <taxon>Steinernema</taxon>
    </lineage>
</organism>
<gene>
    <name evidence="3" type="ORF">L596_002850</name>
</gene>
<dbReference type="EMBL" id="AZBU02000001">
    <property type="protein sequence ID" value="TMS35446.1"/>
    <property type="molecule type" value="Genomic_DNA"/>
</dbReference>
<keyword evidence="2" id="KW-0472">Membrane</keyword>
<dbReference type="Proteomes" id="UP000298663">
    <property type="component" value="Unassembled WGS sequence"/>
</dbReference>